<dbReference type="HAMAP" id="MF_00265">
    <property type="entry name" value="VapC_Nob1"/>
    <property type="match status" value="1"/>
</dbReference>
<comment type="caution">
    <text evidence="10">The sequence shown here is derived from an EMBL/GenBank/DDBJ whole genome shotgun (WGS) entry which is preliminary data.</text>
</comment>
<dbReference type="GO" id="GO:0000287">
    <property type="term" value="F:magnesium ion binding"/>
    <property type="evidence" value="ECO:0007669"/>
    <property type="project" value="UniProtKB-UniRule"/>
</dbReference>
<dbReference type="Gene3D" id="3.40.50.1010">
    <property type="entry name" value="5'-nuclease"/>
    <property type="match status" value="1"/>
</dbReference>
<evidence type="ECO:0000256" key="7">
    <source>
        <dbReference type="ARBA" id="ARBA00038093"/>
    </source>
</evidence>
<evidence type="ECO:0000256" key="5">
    <source>
        <dbReference type="ARBA" id="ARBA00022801"/>
    </source>
</evidence>
<dbReference type="EC" id="3.1.-.-" evidence="8"/>
<dbReference type="InterPro" id="IPR029060">
    <property type="entry name" value="PIN-like_dom_sf"/>
</dbReference>
<evidence type="ECO:0000256" key="4">
    <source>
        <dbReference type="ARBA" id="ARBA00022723"/>
    </source>
</evidence>
<evidence type="ECO:0000259" key="9">
    <source>
        <dbReference type="Pfam" id="PF01850"/>
    </source>
</evidence>
<evidence type="ECO:0000256" key="6">
    <source>
        <dbReference type="ARBA" id="ARBA00022842"/>
    </source>
</evidence>
<dbReference type="AlphaFoldDB" id="A0A2M8F070"/>
<dbReference type="PANTHER" id="PTHR33653">
    <property type="entry name" value="RIBONUCLEASE VAPC2"/>
    <property type="match status" value="1"/>
</dbReference>
<protein>
    <recommendedName>
        <fullName evidence="8">Ribonuclease VapC</fullName>
        <shortName evidence="8">RNase VapC</shortName>
        <ecNumber evidence="8">3.1.-.-</ecNumber>
    </recommendedName>
    <alternativeName>
        <fullName evidence="8">Toxin VapC</fullName>
    </alternativeName>
</protein>
<proteinExistence type="inferred from homology"/>
<evidence type="ECO:0000256" key="1">
    <source>
        <dbReference type="ARBA" id="ARBA00001946"/>
    </source>
</evidence>
<comment type="cofactor">
    <cofactor evidence="1 8">
        <name>Mg(2+)</name>
        <dbReference type="ChEBI" id="CHEBI:18420"/>
    </cofactor>
</comment>
<feature type="binding site" evidence="8">
    <location>
        <position position="93"/>
    </location>
    <ligand>
        <name>Mg(2+)</name>
        <dbReference type="ChEBI" id="CHEBI:18420"/>
    </ligand>
</feature>
<dbReference type="GO" id="GO:0016787">
    <property type="term" value="F:hydrolase activity"/>
    <property type="evidence" value="ECO:0007669"/>
    <property type="project" value="UniProtKB-KW"/>
</dbReference>
<dbReference type="GO" id="GO:0090729">
    <property type="term" value="F:toxin activity"/>
    <property type="evidence" value="ECO:0007669"/>
    <property type="project" value="UniProtKB-KW"/>
</dbReference>
<evidence type="ECO:0000313" key="11">
    <source>
        <dbReference type="Proteomes" id="UP000231383"/>
    </source>
</evidence>
<dbReference type="SUPFAM" id="SSF88723">
    <property type="entry name" value="PIN domain-like"/>
    <property type="match status" value="1"/>
</dbReference>
<keyword evidence="5 8" id="KW-0378">Hydrolase</keyword>
<keyword evidence="8" id="KW-0800">Toxin</keyword>
<accession>A0A2M8F070</accession>
<evidence type="ECO:0000313" key="10">
    <source>
        <dbReference type="EMBL" id="PJC32692.1"/>
    </source>
</evidence>
<feature type="binding site" evidence="8">
    <location>
        <position position="6"/>
    </location>
    <ligand>
        <name>Mg(2+)</name>
        <dbReference type="ChEBI" id="CHEBI:18420"/>
    </ligand>
</feature>
<keyword evidence="3 8" id="KW-0540">Nuclease</keyword>
<gene>
    <name evidence="8" type="primary">vapC</name>
    <name evidence="10" type="ORF">CO051_02705</name>
</gene>
<evidence type="ECO:0000256" key="8">
    <source>
        <dbReference type="HAMAP-Rule" id="MF_00265"/>
    </source>
</evidence>
<name>A0A2M8F070_9BACT</name>
<evidence type="ECO:0000256" key="2">
    <source>
        <dbReference type="ARBA" id="ARBA00022649"/>
    </source>
</evidence>
<dbReference type="EMBL" id="PFSC01000072">
    <property type="protein sequence ID" value="PJC32692.1"/>
    <property type="molecule type" value="Genomic_DNA"/>
</dbReference>
<dbReference type="Pfam" id="PF01850">
    <property type="entry name" value="PIN"/>
    <property type="match status" value="1"/>
</dbReference>
<dbReference type="PANTHER" id="PTHR33653:SF1">
    <property type="entry name" value="RIBONUCLEASE VAPC2"/>
    <property type="match status" value="1"/>
</dbReference>
<dbReference type="InterPro" id="IPR022907">
    <property type="entry name" value="VapC_family"/>
</dbReference>
<dbReference type="Proteomes" id="UP000231383">
    <property type="component" value="Unassembled WGS sequence"/>
</dbReference>
<evidence type="ECO:0000256" key="3">
    <source>
        <dbReference type="ARBA" id="ARBA00022722"/>
    </source>
</evidence>
<dbReference type="InterPro" id="IPR002716">
    <property type="entry name" value="PIN_dom"/>
</dbReference>
<keyword evidence="6 8" id="KW-0460">Magnesium</keyword>
<dbReference type="GO" id="GO:0004540">
    <property type="term" value="F:RNA nuclease activity"/>
    <property type="evidence" value="ECO:0007669"/>
    <property type="project" value="InterPro"/>
</dbReference>
<keyword evidence="4 8" id="KW-0479">Metal-binding</keyword>
<comment type="similarity">
    <text evidence="7 8">Belongs to the PINc/VapC protein family.</text>
</comment>
<reference evidence="11" key="1">
    <citation type="submission" date="2017-09" db="EMBL/GenBank/DDBJ databases">
        <title>Depth-based differentiation of microbial function through sediment-hosted aquifers and enrichment of novel symbionts in the deep terrestrial subsurface.</title>
        <authorList>
            <person name="Probst A.J."/>
            <person name="Ladd B."/>
            <person name="Jarett J.K."/>
            <person name="Geller-Mcgrath D.E."/>
            <person name="Sieber C.M.K."/>
            <person name="Emerson J.B."/>
            <person name="Anantharaman K."/>
            <person name="Thomas B.C."/>
            <person name="Malmstrom R."/>
            <person name="Stieglmeier M."/>
            <person name="Klingl A."/>
            <person name="Woyke T."/>
            <person name="Ryan C.M."/>
            <person name="Banfield J.F."/>
        </authorList>
    </citation>
    <scope>NUCLEOTIDE SEQUENCE [LARGE SCALE GENOMIC DNA]</scope>
</reference>
<sequence>MMYLLDSNILIYGFKGIEPYKSLGVDLLSQKQLALSILTVAEFLAGATKQEKAMLDDLLSTATLYTIDYTIARTAAYYREMYARKHKRVFLIDCLIAATAKVHNLTLVTNNAKDFPMKDIYILDPRKS</sequence>
<organism evidence="10 11">
    <name type="scientific">Candidatus Roizmanbacteria bacterium CG_4_9_14_0_2_um_filter_39_13</name>
    <dbReference type="NCBI Taxonomy" id="1974839"/>
    <lineage>
        <taxon>Bacteria</taxon>
        <taxon>Candidatus Roizmaniibacteriota</taxon>
    </lineage>
</organism>
<dbReference type="InterPro" id="IPR050556">
    <property type="entry name" value="Type_II_TA_system_RNase"/>
</dbReference>
<comment type="function">
    <text evidence="8">Toxic component of a toxin-antitoxin (TA) system. An RNase.</text>
</comment>
<keyword evidence="2 8" id="KW-1277">Toxin-antitoxin system</keyword>
<dbReference type="CDD" id="cd18741">
    <property type="entry name" value="PIN_VapC4-5_FitB-like"/>
    <property type="match status" value="1"/>
</dbReference>
<feature type="domain" description="PIN" evidence="9">
    <location>
        <begin position="3"/>
        <end position="113"/>
    </location>
</feature>